<dbReference type="AlphaFoldDB" id="I7JV44"/>
<dbReference type="EMBL" id="CAKE01000017">
    <property type="protein sequence ID" value="CCI82191.1"/>
    <property type="molecule type" value="Genomic_DNA"/>
</dbReference>
<dbReference type="InterPro" id="IPR036390">
    <property type="entry name" value="WH_DNA-bd_sf"/>
</dbReference>
<dbReference type="InterPro" id="IPR000835">
    <property type="entry name" value="HTH_MarR-typ"/>
</dbReference>
<dbReference type="eggNOG" id="COG1846">
    <property type="taxonomic scope" value="Bacteria"/>
</dbReference>
<dbReference type="GO" id="GO:0003700">
    <property type="term" value="F:DNA-binding transcription factor activity"/>
    <property type="evidence" value="ECO:0007669"/>
    <property type="project" value="InterPro"/>
</dbReference>
<reference evidence="2 3" key="1">
    <citation type="submission" date="2012-06" db="EMBL/GenBank/DDBJ databases">
        <title>Draft Genome Sequence of Lactobacillus hominis Strain CRBIP 24.179T, isolated from human intestine.</title>
        <authorList>
            <person name="Cousin S."/>
            <person name="Ma L."/>
            <person name="Bizet C."/>
            <person name="Loux V."/>
            <person name="Bouchier C."/>
            <person name="Clermont D."/>
            <person name="Creno S."/>
        </authorList>
    </citation>
    <scope>NUCLEOTIDE SEQUENCE [LARGE SCALE GENOMIC DNA]</scope>
    <source>
        <strain evidence="3">CRBIP 24.179T</strain>
    </source>
</reference>
<dbReference type="STRING" id="1423758.FC41_GL000709"/>
<name>I7JV44_9LACO</name>
<dbReference type="OrthoDB" id="2328690at2"/>
<dbReference type="InterPro" id="IPR036388">
    <property type="entry name" value="WH-like_DNA-bd_sf"/>
</dbReference>
<dbReference type="RefSeq" id="WP_008471201.1">
    <property type="nucleotide sequence ID" value="NZ_AYZP01000016.1"/>
</dbReference>
<dbReference type="GeneID" id="82847416"/>
<accession>I7JV44</accession>
<comment type="caution">
    <text evidence="2">The sequence shown here is derived from an EMBL/GenBank/DDBJ whole genome shotgun (WGS) entry which is preliminary data.</text>
</comment>
<gene>
    <name evidence="2" type="ORF">BN55_02475</name>
</gene>
<dbReference type="Proteomes" id="UP000009320">
    <property type="component" value="Unassembled WGS sequence"/>
</dbReference>
<dbReference type="SMART" id="SM00347">
    <property type="entry name" value="HTH_MARR"/>
    <property type="match status" value="1"/>
</dbReference>
<feature type="domain" description="HTH marR-type" evidence="1">
    <location>
        <begin position="22"/>
        <end position="122"/>
    </location>
</feature>
<organism evidence="2 3">
    <name type="scientific">Lactobacillus hominis DSM 23910 = CRBIP 24.179</name>
    <dbReference type="NCBI Taxonomy" id="1423758"/>
    <lineage>
        <taxon>Bacteria</taxon>
        <taxon>Bacillati</taxon>
        <taxon>Bacillota</taxon>
        <taxon>Bacilli</taxon>
        <taxon>Lactobacillales</taxon>
        <taxon>Lactobacillaceae</taxon>
        <taxon>Lactobacillus</taxon>
    </lineage>
</organism>
<sequence length="149" mass="17329">MKNSETEKLNLAIVRGSKGYEEWDRRHHMASYLTIILYELLLSKKLTQKEIVNRSSFPKQSINKGIHQLQEKGYLSLTIDAKDNRVKYCQLTASGKKYAKEKISSLIKLEDEVAAKLGPEKMRQLIALNEEWSEAFWQVLEKEKRESAK</sequence>
<dbReference type="SUPFAM" id="SSF46785">
    <property type="entry name" value="Winged helix' DNA-binding domain"/>
    <property type="match status" value="1"/>
</dbReference>
<evidence type="ECO:0000259" key="1">
    <source>
        <dbReference type="SMART" id="SM00347"/>
    </source>
</evidence>
<proteinExistence type="predicted"/>
<dbReference type="Gene3D" id="1.10.10.10">
    <property type="entry name" value="Winged helix-like DNA-binding domain superfamily/Winged helix DNA-binding domain"/>
    <property type="match status" value="1"/>
</dbReference>
<protein>
    <submittedName>
        <fullName evidence="2">Transcriptional regulator, MarR family</fullName>
    </submittedName>
</protein>
<keyword evidence="3" id="KW-1185">Reference proteome</keyword>
<evidence type="ECO:0000313" key="2">
    <source>
        <dbReference type="EMBL" id="CCI82191.1"/>
    </source>
</evidence>
<dbReference type="Pfam" id="PF12802">
    <property type="entry name" value="MarR_2"/>
    <property type="match status" value="1"/>
</dbReference>
<evidence type="ECO:0000313" key="3">
    <source>
        <dbReference type="Proteomes" id="UP000009320"/>
    </source>
</evidence>